<sequence>MNGLPGEVPELIEEFVADRVRDVGLPLLLSLRRRAIRSRAWFRLSPVRRGLLEAAIAYMRRGFRFTSAHALGLLRGAVVEALTLLLRGSVRFAAYVVGLRLAARAGLRASAGELIVMGINWLNTPKWYRIDVASGNTFGNAWGN</sequence>
<reference evidence="1" key="1">
    <citation type="journal article" date="2014" name="Int. J. Syst. Evol. Microbiol.">
        <title>Complete genome sequence of Corynebacterium casei LMG S-19264T (=DSM 44701T), isolated from a smear-ripened cheese.</title>
        <authorList>
            <consortium name="US DOE Joint Genome Institute (JGI-PGF)"/>
            <person name="Walter F."/>
            <person name="Albersmeier A."/>
            <person name="Kalinowski J."/>
            <person name="Ruckert C."/>
        </authorList>
    </citation>
    <scope>NUCLEOTIDE SEQUENCE</scope>
    <source>
        <strain evidence="1">JCM 10088</strain>
    </source>
</reference>
<gene>
    <name evidence="1" type="ORF">GCM10007981_00800</name>
</gene>
<dbReference type="EMBL" id="BMNL01000001">
    <property type="protein sequence ID" value="GGP18978.1"/>
    <property type="molecule type" value="Genomic_DNA"/>
</dbReference>
<name>A0A830GRM3_9CREN</name>
<evidence type="ECO:0000313" key="2">
    <source>
        <dbReference type="Proteomes" id="UP000610960"/>
    </source>
</evidence>
<dbReference type="OrthoDB" id="28640at2157"/>
<comment type="caution">
    <text evidence="1">The sequence shown here is derived from an EMBL/GenBank/DDBJ whole genome shotgun (WGS) entry which is preliminary data.</text>
</comment>
<protein>
    <submittedName>
        <fullName evidence="1">Uncharacterized protein</fullName>
    </submittedName>
</protein>
<dbReference type="AlphaFoldDB" id="A0A830GRM3"/>
<keyword evidence="2" id="KW-1185">Reference proteome</keyword>
<evidence type="ECO:0000313" key="1">
    <source>
        <dbReference type="EMBL" id="GGP18978.1"/>
    </source>
</evidence>
<proteinExistence type="predicted"/>
<reference evidence="1" key="2">
    <citation type="submission" date="2020-09" db="EMBL/GenBank/DDBJ databases">
        <authorList>
            <person name="Sun Q."/>
            <person name="Ohkuma M."/>
        </authorList>
    </citation>
    <scope>NUCLEOTIDE SEQUENCE</scope>
    <source>
        <strain evidence="1">JCM 10088</strain>
    </source>
</reference>
<dbReference type="RefSeq" id="WP_188595506.1">
    <property type="nucleotide sequence ID" value="NZ_BMNL01000001.1"/>
</dbReference>
<accession>A0A830GRM3</accession>
<organism evidence="1 2">
    <name type="scientific">Thermocladium modestius</name>
    <dbReference type="NCBI Taxonomy" id="62609"/>
    <lineage>
        <taxon>Archaea</taxon>
        <taxon>Thermoproteota</taxon>
        <taxon>Thermoprotei</taxon>
        <taxon>Thermoproteales</taxon>
        <taxon>Thermoproteaceae</taxon>
        <taxon>Thermocladium</taxon>
    </lineage>
</organism>
<dbReference type="Proteomes" id="UP000610960">
    <property type="component" value="Unassembled WGS sequence"/>
</dbReference>